<dbReference type="PROSITE" id="PS50847">
    <property type="entry name" value="GRAM_POS_ANCHORING"/>
    <property type="match status" value="1"/>
</dbReference>
<evidence type="ECO:0000256" key="4">
    <source>
        <dbReference type="ARBA" id="ARBA00023088"/>
    </source>
</evidence>
<dbReference type="Pfam" id="PF05738">
    <property type="entry name" value="Cna_B"/>
    <property type="match status" value="1"/>
</dbReference>
<evidence type="ECO:0000256" key="5">
    <source>
        <dbReference type="SAM" id="MobiDB-lite"/>
    </source>
</evidence>
<keyword evidence="6" id="KW-0812">Transmembrane</keyword>
<evidence type="ECO:0000313" key="8">
    <source>
        <dbReference type="EMBL" id="MFD2674233.1"/>
    </source>
</evidence>
<dbReference type="Gene3D" id="2.60.40.1140">
    <property type="entry name" value="Collagen-binding surface protein Cna, B-type domain"/>
    <property type="match status" value="1"/>
</dbReference>
<dbReference type="InterPro" id="IPR008454">
    <property type="entry name" value="Collagen-bd_Cna-like_B-typ_dom"/>
</dbReference>
<gene>
    <name evidence="8" type="ORF">ACFSUQ_02815</name>
</gene>
<evidence type="ECO:0000256" key="2">
    <source>
        <dbReference type="ARBA" id="ARBA00022525"/>
    </source>
</evidence>
<feature type="transmembrane region" description="Helical" evidence="6">
    <location>
        <begin position="746"/>
        <end position="765"/>
    </location>
</feature>
<comment type="caution">
    <text evidence="8">The sequence shown here is derived from an EMBL/GenBank/DDBJ whole genome shotgun (WGS) entry which is preliminary data.</text>
</comment>
<dbReference type="SUPFAM" id="SSF49478">
    <property type="entry name" value="Cna protein B-type domain"/>
    <property type="match status" value="1"/>
</dbReference>
<evidence type="ECO:0000256" key="1">
    <source>
        <dbReference type="ARBA" id="ARBA00022512"/>
    </source>
</evidence>
<evidence type="ECO:0000313" key="9">
    <source>
        <dbReference type="Proteomes" id="UP001597453"/>
    </source>
</evidence>
<organism evidence="8 9">
    <name type="scientific">Gulosibacter bifidus</name>
    <dbReference type="NCBI Taxonomy" id="272239"/>
    <lineage>
        <taxon>Bacteria</taxon>
        <taxon>Bacillati</taxon>
        <taxon>Actinomycetota</taxon>
        <taxon>Actinomycetes</taxon>
        <taxon>Micrococcales</taxon>
        <taxon>Microbacteriaceae</taxon>
        <taxon>Gulosibacter</taxon>
    </lineage>
</organism>
<feature type="domain" description="Gram-positive cocci surface proteins LPxTG" evidence="7">
    <location>
        <begin position="738"/>
        <end position="772"/>
    </location>
</feature>
<dbReference type="PANTHER" id="PTHR11319:SF35">
    <property type="entry name" value="OUTER MEMBRANE PROTEIN PMPC-RELATED"/>
    <property type="match status" value="1"/>
</dbReference>
<keyword evidence="9" id="KW-1185">Reference proteome</keyword>
<keyword evidence="1" id="KW-0134">Cell wall</keyword>
<accession>A0ABW5RGQ3</accession>
<dbReference type="EMBL" id="JBHUNF010000001">
    <property type="protein sequence ID" value="MFD2674233.1"/>
    <property type="molecule type" value="Genomic_DNA"/>
</dbReference>
<keyword evidence="4" id="KW-0572">Peptidoglycan-anchor</keyword>
<evidence type="ECO:0000259" key="7">
    <source>
        <dbReference type="PROSITE" id="PS50847"/>
    </source>
</evidence>
<dbReference type="InterPro" id="IPR011050">
    <property type="entry name" value="Pectin_lyase_fold/virulence"/>
</dbReference>
<protein>
    <submittedName>
        <fullName evidence="8">Cna B-type domain-containing protein</fullName>
    </submittedName>
</protein>
<evidence type="ECO:0000256" key="6">
    <source>
        <dbReference type="SAM" id="Phobius"/>
    </source>
</evidence>
<feature type="compositionally biased region" description="Pro residues" evidence="5">
    <location>
        <begin position="691"/>
        <end position="713"/>
    </location>
</feature>
<keyword evidence="6" id="KW-0472">Membrane</keyword>
<dbReference type="SUPFAM" id="SSF51126">
    <property type="entry name" value="Pectin lyase-like"/>
    <property type="match status" value="1"/>
</dbReference>
<dbReference type="PANTHER" id="PTHR11319">
    <property type="entry name" value="G PROTEIN-COUPLED RECEPTOR-RELATED"/>
    <property type="match status" value="1"/>
</dbReference>
<dbReference type="InterPro" id="IPR019931">
    <property type="entry name" value="LPXTG_anchor"/>
</dbReference>
<keyword evidence="6" id="KW-1133">Transmembrane helix</keyword>
<reference evidence="9" key="1">
    <citation type="journal article" date="2019" name="Int. J. Syst. Evol. Microbiol.">
        <title>The Global Catalogue of Microorganisms (GCM) 10K type strain sequencing project: providing services to taxonomists for standard genome sequencing and annotation.</title>
        <authorList>
            <consortium name="The Broad Institute Genomics Platform"/>
            <consortium name="The Broad Institute Genome Sequencing Center for Infectious Disease"/>
            <person name="Wu L."/>
            <person name="Ma J."/>
        </authorList>
    </citation>
    <scope>NUCLEOTIDE SEQUENCE [LARGE SCALE GENOMIC DNA]</scope>
    <source>
        <strain evidence="9">TISTR 1511</strain>
    </source>
</reference>
<proteinExistence type="predicted"/>
<dbReference type="Proteomes" id="UP001597453">
    <property type="component" value="Unassembled WGS sequence"/>
</dbReference>
<sequence>MSSTSLRSVYFRLLAIASIFLLAIAGVVTGAVPSAQGAARAQVDCGTPCTDAALRDAITQAGSTPTTITLGTDRTALTQTLRIPAGADIEIVANGDASELARADGFRGVLVQVDAGGSLTLNADVNARGTEAPATTEIISVRGTLVMDGGDVHGARNMSGNAAISVVGKDASFTLNGGQVTDNTRGKNEQYGAGGVAILDGAQFTMNGGAITNNTSGQYYDAGGLLVRNGGHAVINGGEISKNTGFVGGIFGFSWPWSLEEAQRNKDIHRNTIDINGGLIDGNTATFSGGGVMSLGNTVVNMTGGTISNNSAPNGGGVGTYDDYVSGADGTWHEQPSTGKQSGLSPEAWSELSPAAFNMSGGEIINNRASRTGGGVNVVSNAVNLTGGLIDGNYARQQGGGVYVSTISYNLHVENVMVADNDASYIGGGLWLCPTGSLDMYVTRGGAILDNTAETYGDDIAHDNLGSAGALSLHLAQRMIGGGDVEYYWDNKDARFDPVNPGDPQIFRGEQLQSKGLKSVVPGTAEEIANSKAQAAAEAALTITNNSSPRGGGIGSNGGVTIGVPDEIDVSVQKVWKDAAGDELPADQMPESIVLQLVQVTGTDADGKPVTEPIGIKRTVTPDADGNWSYTFLDLPATVNGQPAVYDVVETTVEGFDAASVVGETDASDSNHPKLPITLTNKQKPVATTPPTTPGTTPPETPGTTPPETPGTTPPVESVPETIPATTPVAAEGPDSPLAQTGAEDAWGLMLLGVGFVGAGALLVLRRKRSLS</sequence>
<dbReference type="RefSeq" id="WP_066057622.1">
    <property type="nucleotide sequence ID" value="NZ_JBHUNF010000001.1"/>
</dbReference>
<keyword evidence="2" id="KW-0964">Secreted</keyword>
<name>A0ABW5RGQ3_9MICO</name>
<evidence type="ECO:0000256" key="3">
    <source>
        <dbReference type="ARBA" id="ARBA00022729"/>
    </source>
</evidence>
<dbReference type="CDD" id="cd00222">
    <property type="entry name" value="CollagenBindB"/>
    <property type="match status" value="1"/>
</dbReference>
<feature type="region of interest" description="Disordered" evidence="5">
    <location>
        <begin position="664"/>
        <end position="721"/>
    </location>
</feature>
<dbReference type="NCBIfam" id="TIGR01167">
    <property type="entry name" value="LPXTG_anchor"/>
    <property type="match status" value="1"/>
</dbReference>
<keyword evidence="3" id="KW-0732">Signal</keyword>